<sequence>MASQDMGADIIVGQDWTDLTLAYPALANVPTWIQCRGSVPALVAYSASGQAPVQGGFLVGQGDAFGGSAPHIWVRTLNYPTIITAGVA</sequence>
<proteinExistence type="predicted"/>
<keyword evidence="2" id="KW-1185">Reference proteome</keyword>
<evidence type="ECO:0000313" key="2">
    <source>
        <dbReference type="Proteomes" id="UP001187221"/>
    </source>
</evidence>
<comment type="caution">
    <text evidence="1">The sequence shown here is derived from an EMBL/GenBank/DDBJ whole genome shotgun (WGS) entry which is preliminary data.</text>
</comment>
<gene>
    <name evidence="1" type="ORF">NUTIK01_27410</name>
</gene>
<dbReference type="Proteomes" id="UP001187221">
    <property type="component" value="Unassembled WGS sequence"/>
</dbReference>
<name>A0ABQ6PBY0_9SPHN</name>
<evidence type="ECO:0000313" key="1">
    <source>
        <dbReference type="EMBL" id="GMM61964.1"/>
    </source>
</evidence>
<organism evidence="1 2">
    <name type="scientific">Novosphingobium pituita</name>
    <dbReference type="NCBI Taxonomy" id="3056842"/>
    <lineage>
        <taxon>Bacteria</taxon>
        <taxon>Pseudomonadati</taxon>
        <taxon>Pseudomonadota</taxon>
        <taxon>Alphaproteobacteria</taxon>
        <taxon>Sphingomonadales</taxon>
        <taxon>Sphingomonadaceae</taxon>
        <taxon>Novosphingobium</taxon>
    </lineage>
</organism>
<dbReference type="EMBL" id="BTFW01000001">
    <property type="protein sequence ID" value="GMM61964.1"/>
    <property type="molecule type" value="Genomic_DNA"/>
</dbReference>
<protein>
    <submittedName>
        <fullName evidence="1">Uncharacterized protein</fullName>
    </submittedName>
</protein>
<reference evidence="1 2" key="1">
    <citation type="submission" date="2023-06" db="EMBL/GenBank/DDBJ databases">
        <title>Draft genome sequence of Novosphingobium sp. strain IK01.</title>
        <authorList>
            <person name="Hatamoto M."/>
            <person name="Ikarashi T."/>
            <person name="Yamaguchi T."/>
        </authorList>
    </citation>
    <scope>NUCLEOTIDE SEQUENCE [LARGE SCALE GENOMIC DNA]</scope>
    <source>
        <strain evidence="1 2">IK01</strain>
    </source>
</reference>
<accession>A0ABQ6PBY0</accession>
<dbReference type="RefSeq" id="WP_317975589.1">
    <property type="nucleotide sequence ID" value="NZ_BTFW01000001.1"/>
</dbReference>